<dbReference type="InterPro" id="IPR029035">
    <property type="entry name" value="DHS-like_NAD/FAD-binding_dom"/>
</dbReference>
<keyword evidence="2" id="KW-0520">NAD</keyword>
<feature type="domain" description="Deacetylase sirtuin-type" evidence="3">
    <location>
        <begin position="1"/>
        <end position="256"/>
    </location>
</feature>
<dbReference type="InterPro" id="IPR026590">
    <property type="entry name" value="Ssirtuin_cat_dom"/>
</dbReference>
<evidence type="ECO:0000256" key="1">
    <source>
        <dbReference type="ARBA" id="ARBA00022679"/>
    </source>
</evidence>
<dbReference type="Pfam" id="PF02146">
    <property type="entry name" value="SIR2"/>
    <property type="match status" value="1"/>
</dbReference>
<protein>
    <recommendedName>
        <fullName evidence="3">Deacetylase sirtuin-type domain-containing protein</fullName>
    </recommendedName>
</protein>
<dbReference type="AlphaFoldDB" id="A0A382IBD0"/>
<feature type="non-terminal residue" evidence="4">
    <location>
        <position position="1"/>
    </location>
</feature>
<dbReference type="GO" id="GO:0070403">
    <property type="term" value="F:NAD+ binding"/>
    <property type="evidence" value="ECO:0007669"/>
    <property type="project" value="InterPro"/>
</dbReference>
<dbReference type="InterPro" id="IPR003000">
    <property type="entry name" value="Sirtuin"/>
</dbReference>
<dbReference type="PROSITE" id="PS50305">
    <property type="entry name" value="SIRTUIN"/>
    <property type="match status" value="1"/>
</dbReference>
<organism evidence="4">
    <name type="scientific">marine metagenome</name>
    <dbReference type="NCBI Taxonomy" id="408172"/>
    <lineage>
        <taxon>unclassified sequences</taxon>
        <taxon>metagenomes</taxon>
        <taxon>ecological metagenomes</taxon>
    </lineage>
</organism>
<evidence type="ECO:0000313" key="4">
    <source>
        <dbReference type="EMBL" id="SVB96537.1"/>
    </source>
</evidence>
<dbReference type="Gene3D" id="3.40.50.1220">
    <property type="entry name" value="TPP-binding domain"/>
    <property type="match status" value="1"/>
</dbReference>
<evidence type="ECO:0000256" key="2">
    <source>
        <dbReference type="ARBA" id="ARBA00023027"/>
    </source>
</evidence>
<dbReference type="CDD" id="cd01407">
    <property type="entry name" value="SIR2-fam"/>
    <property type="match status" value="1"/>
</dbReference>
<proteinExistence type="predicted"/>
<name>A0A382IBD0_9ZZZZ</name>
<keyword evidence="1" id="KW-0808">Transferase</keyword>
<evidence type="ECO:0000259" key="3">
    <source>
        <dbReference type="PROSITE" id="PS50305"/>
    </source>
</evidence>
<dbReference type="InterPro" id="IPR050134">
    <property type="entry name" value="NAD-dep_sirtuin_deacylases"/>
</dbReference>
<dbReference type="PANTHER" id="PTHR11085">
    <property type="entry name" value="NAD-DEPENDENT PROTEIN DEACYLASE SIRTUIN-5, MITOCHONDRIAL-RELATED"/>
    <property type="match status" value="1"/>
</dbReference>
<dbReference type="GO" id="GO:0017136">
    <property type="term" value="F:histone deacetylase activity, NAD-dependent"/>
    <property type="evidence" value="ECO:0007669"/>
    <property type="project" value="TreeGrafter"/>
</dbReference>
<dbReference type="SUPFAM" id="SSF52467">
    <property type="entry name" value="DHS-like NAD/FAD-binding domain"/>
    <property type="match status" value="1"/>
</dbReference>
<gene>
    <name evidence="4" type="ORF">METZ01_LOCUS249391</name>
</gene>
<dbReference type="InterPro" id="IPR026591">
    <property type="entry name" value="Sirtuin_cat_small_dom_sf"/>
</dbReference>
<sequence>VTPSEPAPQLVEHLATARQILLFTGAGISTTSGIPDFRGPDGVWKRRQPVYFDDFLRSEASRIEHWDFKLEGWPALRNARPTPVHEAIVQLEQDERVEMVVTQNIDGLHSRAGTTPARLVEIHGTNTHVECLTCGDRSEPDPHFEAFADTRIPPRCTCGGLLKPATISFGQNLIDSDVQRALNATERADLVVALGSTLSVYPAANIPLTAAERGVPYVIINQGETDHDRLPGVTLRLEGDVQELFPPSVTKALGDRPGA</sequence>
<reference evidence="4" key="1">
    <citation type="submission" date="2018-05" db="EMBL/GenBank/DDBJ databases">
        <authorList>
            <person name="Lanie J.A."/>
            <person name="Ng W.-L."/>
            <person name="Kazmierczak K.M."/>
            <person name="Andrzejewski T.M."/>
            <person name="Davidsen T.M."/>
            <person name="Wayne K.J."/>
            <person name="Tettelin H."/>
            <person name="Glass J.I."/>
            <person name="Rusch D."/>
            <person name="Podicherti R."/>
            <person name="Tsui H.-C.T."/>
            <person name="Winkler M.E."/>
        </authorList>
    </citation>
    <scope>NUCLEOTIDE SEQUENCE</scope>
</reference>
<dbReference type="Gene3D" id="3.30.1600.10">
    <property type="entry name" value="SIR2/SIRT2 'Small Domain"/>
    <property type="match status" value="1"/>
</dbReference>
<dbReference type="EMBL" id="UINC01066143">
    <property type="protein sequence ID" value="SVB96537.1"/>
    <property type="molecule type" value="Genomic_DNA"/>
</dbReference>
<accession>A0A382IBD0</accession>
<dbReference type="PANTHER" id="PTHR11085:SF10">
    <property type="entry name" value="NAD-DEPENDENT PROTEIN DEACYLASE SIRTUIN-5, MITOCHONDRIAL-RELATED"/>
    <property type="match status" value="1"/>
</dbReference>